<comment type="cofactor">
    <cofactor evidence="16">
        <name>Mg(2+)</name>
        <dbReference type="ChEBI" id="CHEBI:18420"/>
    </cofactor>
    <text evidence="16">Binds 1 Mg(2+) ion per subunit. Can also utilize other divalent metal cations, such as Ca(2+), Mn(2+) and Co(2+).</text>
</comment>
<comment type="cofactor">
    <cofactor evidence="1">
        <name>Ca(2+)</name>
        <dbReference type="ChEBI" id="CHEBI:29108"/>
    </cofactor>
</comment>
<feature type="binding site" evidence="15">
    <location>
        <position position="66"/>
    </location>
    <ligand>
        <name>thiamine diphosphate</name>
        <dbReference type="ChEBI" id="CHEBI:58937"/>
    </ligand>
</feature>
<feature type="site" description="Important for catalytic activity" evidence="17">
    <location>
        <position position="261"/>
    </location>
</feature>
<dbReference type="CDD" id="cd02012">
    <property type="entry name" value="TPP_TK"/>
    <property type="match status" value="1"/>
</dbReference>
<dbReference type="Pfam" id="PF22613">
    <property type="entry name" value="Transketolase_C_1"/>
    <property type="match status" value="1"/>
</dbReference>
<evidence type="ECO:0000313" key="20">
    <source>
        <dbReference type="EMBL" id="TPG60852.1"/>
    </source>
</evidence>
<name>A0A502GGX9_9GAMM</name>
<comment type="subunit">
    <text evidence="4 18">Homodimer.</text>
</comment>
<feature type="binding site" evidence="14">
    <location>
        <position position="473"/>
    </location>
    <ligand>
        <name>substrate</name>
    </ligand>
</feature>
<dbReference type="SUPFAM" id="SSF52518">
    <property type="entry name" value="Thiamin diphosphate-binding fold (THDP-binding)"/>
    <property type="match status" value="2"/>
</dbReference>
<evidence type="ECO:0000256" key="10">
    <source>
        <dbReference type="ARBA" id="ARBA00023052"/>
    </source>
</evidence>
<dbReference type="InterPro" id="IPR049557">
    <property type="entry name" value="Transketolase_CS"/>
</dbReference>
<dbReference type="PROSITE" id="PS00802">
    <property type="entry name" value="TRANSKETOLASE_2"/>
    <property type="match status" value="1"/>
</dbReference>
<comment type="cofactor">
    <cofactor evidence="18">
        <name>Mg(2+)</name>
        <dbReference type="ChEBI" id="CHEBI:18420"/>
    </cofactor>
    <cofactor evidence="18">
        <name>Ca(2+)</name>
        <dbReference type="ChEBI" id="CHEBI:29108"/>
    </cofactor>
    <cofactor evidence="18">
        <name>Mn(2+)</name>
        <dbReference type="ChEBI" id="CHEBI:29035"/>
    </cofactor>
    <cofactor evidence="18">
        <name>Co(2+)</name>
        <dbReference type="ChEBI" id="CHEBI:48828"/>
    </cofactor>
    <text evidence="18">Binds 1 Mg(2+) ion per subunit. Can also utilize other divalent metal cations, such as Ca(2+), Mn(2+) and Co(2+).</text>
</comment>
<keyword evidence="9 16" id="KW-0460">Magnesium</keyword>
<feature type="binding site" evidence="15">
    <location>
        <position position="437"/>
    </location>
    <ligand>
        <name>thiamine diphosphate</name>
        <dbReference type="ChEBI" id="CHEBI:58937"/>
    </ligand>
</feature>
<feature type="site" description="Important for catalytic activity" evidence="17">
    <location>
        <position position="26"/>
    </location>
</feature>
<evidence type="ECO:0000256" key="2">
    <source>
        <dbReference type="ARBA" id="ARBA00001941"/>
    </source>
</evidence>
<comment type="similarity">
    <text evidence="3 18">Belongs to the transketolase family.</text>
</comment>
<dbReference type="InterPro" id="IPR055152">
    <property type="entry name" value="Transketolase-like_C_2"/>
</dbReference>
<evidence type="ECO:0000256" key="3">
    <source>
        <dbReference type="ARBA" id="ARBA00007131"/>
    </source>
</evidence>
<dbReference type="GO" id="GO:0005829">
    <property type="term" value="C:cytosol"/>
    <property type="evidence" value="ECO:0007669"/>
    <property type="project" value="TreeGrafter"/>
</dbReference>
<dbReference type="FunFam" id="3.40.50.920:FF:000003">
    <property type="entry name" value="Transketolase"/>
    <property type="match status" value="1"/>
</dbReference>
<organism evidence="20 21">
    <name type="scientific">Ewingella americana</name>
    <dbReference type="NCBI Taxonomy" id="41202"/>
    <lineage>
        <taxon>Bacteria</taxon>
        <taxon>Pseudomonadati</taxon>
        <taxon>Pseudomonadota</taxon>
        <taxon>Gammaproteobacteria</taxon>
        <taxon>Enterobacterales</taxon>
        <taxon>Yersiniaceae</taxon>
        <taxon>Ewingella</taxon>
    </lineage>
</organism>
<dbReference type="OrthoDB" id="8732661at2"/>
<feature type="active site" description="Proton donor" evidence="13">
    <location>
        <position position="411"/>
    </location>
</feature>
<dbReference type="GO" id="GO:0046872">
    <property type="term" value="F:metal ion binding"/>
    <property type="evidence" value="ECO:0007669"/>
    <property type="project" value="UniProtKB-KW"/>
</dbReference>
<evidence type="ECO:0000256" key="13">
    <source>
        <dbReference type="PIRSR" id="PIRSR605478-1"/>
    </source>
</evidence>
<dbReference type="FunFam" id="3.40.50.970:FF:000004">
    <property type="entry name" value="Transketolase"/>
    <property type="match status" value="1"/>
</dbReference>
<sequence>MSSRKELANAIRALSMDAVQKAKSGHPGAPMGMADIAEVLWRDYMNHNPTNPHWADRDRFVLSNGHGSMLIYSLLHLTGYDLPMSELANFRQLHSKTPGHPEYGYTAGVETTTGPLGQGIANAVGFAIAERTLAAQFNQPGHDVVNHHTYAFMGDGCMMEGISHEVCSLAGTMKLGKLTAFYDDNGISIDGHVESWFTDDTAARFEAYGWHVVRGVDGHDADSIKAAIEESHKVTDKPSLLMCKTVIGFGSPNKAGSHDAHGAPLGDAEVAATRKQLGWNYPPFEIPQDIYAQWDAKEAGKAKEAAWDEKFAAYAKAHPELAKEFKRRVNGELPANWQADSQKFIEELQAKPANIASRKASQNALEAFGKVLPEFLGGSADLAPSNLTMWSGSKSLGDDQAGNYIHYGVREFGMTAITNGIALHGGFLPYSATFLMFVEYARNAVRMAALMKIRNVFVYTHDSIGLGEDGPTHQPVEQIASLRVTPNMSTWRPADQVESAVAWKYAIERNDGPVTLIFSRQNLTQQPRTAEQLANVARGGYVLKDCNGTPEVILIATGSEVGITVEAADKLAAAGTKVRVVSMPSTDAFDKQDAAYRESVLPKAVSARVAVEAGIADYWYKYVGLNGAIVGMTSFGESAPAEELFKEFGFTVENVVAQAQSLLK</sequence>
<evidence type="ECO:0000256" key="7">
    <source>
        <dbReference type="ARBA" id="ARBA00022723"/>
    </source>
</evidence>
<evidence type="ECO:0000256" key="8">
    <source>
        <dbReference type="ARBA" id="ARBA00022837"/>
    </source>
</evidence>
<dbReference type="InterPro" id="IPR005474">
    <property type="entry name" value="Transketolase_N"/>
</dbReference>
<comment type="caution">
    <text evidence="20">The sequence shown here is derived from an EMBL/GenBank/DDBJ whole genome shotgun (WGS) entry which is preliminary data.</text>
</comment>
<dbReference type="Pfam" id="PF02779">
    <property type="entry name" value="Transket_pyr"/>
    <property type="match status" value="1"/>
</dbReference>
<dbReference type="RefSeq" id="WP_140473539.1">
    <property type="nucleotide sequence ID" value="NZ_RCZD01000007.1"/>
</dbReference>
<dbReference type="InterPro" id="IPR029061">
    <property type="entry name" value="THDP-binding"/>
</dbReference>
<evidence type="ECO:0000256" key="4">
    <source>
        <dbReference type="ARBA" id="ARBA00011738"/>
    </source>
</evidence>
<feature type="binding site" evidence="14">
    <location>
        <position position="469"/>
    </location>
    <ligand>
        <name>substrate</name>
    </ligand>
</feature>
<dbReference type="GO" id="GO:0004802">
    <property type="term" value="F:transketolase activity"/>
    <property type="evidence" value="ECO:0007669"/>
    <property type="project" value="UniProtKB-UniRule"/>
</dbReference>
<evidence type="ECO:0000256" key="14">
    <source>
        <dbReference type="PIRSR" id="PIRSR605478-2"/>
    </source>
</evidence>
<comment type="cofactor">
    <cofactor evidence="15">
        <name>thiamine diphosphate</name>
        <dbReference type="ChEBI" id="CHEBI:58937"/>
    </cofactor>
    <text evidence="15">Binds 1 thiamine pyrophosphate per subunit. During the reaction, the substrate forms a covalent intermediate with the cofactor.</text>
</comment>
<feature type="binding site" evidence="15">
    <location>
        <begin position="114"/>
        <end position="116"/>
    </location>
    <ligand>
        <name>thiamine diphosphate</name>
        <dbReference type="ChEBI" id="CHEBI:58937"/>
    </ligand>
</feature>
<dbReference type="PANTHER" id="PTHR43522:SF2">
    <property type="entry name" value="TRANSKETOLASE 1-RELATED"/>
    <property type="match status" value="1"/>
</dbReference>
<evidence type="ECO:0000256" key="6">
    <source>
        <dbReference type="ARBA" id="ARBA00022679"/>
    </source>
</evidence>
<dbReference type="AlphaFoldDB" id="A0A502GGX9"/>
<proteinExistence type="inferred from homology"/>
<protein>
    <recommendedName>
        <fullName evidence="5 12">Transketolase</fullName>
        <ecNumber evidence="5 12">2.2.1.1</ecNumber>
    </recommendedName>
</protein>
<feature type="binding site" evidence="15">
    <location>
        <position position="185"/>
    </location>
    <ligand>
        <name>thiamine diphosphate</name>
        <dbReference type="ChEBI" id="CHEBI:58937"/>
    </ligand>
</feature>
<dbReference type="NCBIfam" id="TIGR00232">
    <property type="entry name" value="tktlase_bact"/>
    <property type="match status" value="1"/>
</dbReference>
<dbReference type="SMART" id="SM00861">
    <property type="entry name" value="Transket_pyr"/>
    <property type="match status" value="1"/>
</dbReference>
<comment type="function">
    <text evidence="18">Catalyzes the transfer of a two-carbon ketol group from a ketose donor to an aldose acceptor, via a covalent intermediate with the cofactor thiamine pyrophosphate.</text>
</comment>
<dbReference type="PANTHER" id="PTHR43522">
    <property type="entry name" value="TRANSKETOLASE"/>
    <property type="match status" value="1"/>
</dbReference>
<feature type="binding site" evidence="14">
    <location>
        <position position="261"/>
    </location>
    <ligand>
        <name>substrate</name>
    </ligand>
</feature>
<feature type="binding site" evidence="16">
    <location>
        <position position="155"/>
    </location>
    <ligand>
        <name>Mg(2+)</name>
        <dbReference type="ChEBI" id="CHEBI:18420"/>
    </ligand>
</feature>
<evidence type="ECO:0000256" key="12">
    <source>
        <dbReference type="NCBIfam" id="TIGR00232"/>
    </source>
</evidence>
<keyword evidence="21" id="KW-1185">Reference proteome</keyword>
<dbReference type="InterPro" id="IPR005478">
    <property type="entry name" value="Transketolase_bac-like"/>
</dbReference>
<dbReference type="InterPro" id="IPR005475">
    <property type="entry name" value="Transketolase-like_Pyr-bd"/>
</dbReference>
<comment type="catalytic activity">
    <reaction evidence="11 18">
        <text>D-sedoheptulose 7-phosphate + D-glyceraldehyde 3-phosphate = aldehydo-D-ribose 5-phosphate + D-xylulose 5-phosphate</text>
        <dbReference type="Rhea" id="RHEA:10508"/>
        <dbReference type="ChEBI" id="CHEBI:57483"/>
        <dbReference type="ChEBI" id="CHEBI:57737"/>
        <dbReference type="ChEBI" id="CHEBI:58273"/>
        <dbReference type="ChEBI" id="CHEBI:59776"/>
        <dbReference type="EC" id="2.2.1.1"/>
    </reaction>
</comment>
<feature type="binding site" evidence="14">
    <location>
        <position position="461"/>
    </location>
    <ligand>
        <name>substrate</name>
    </ligand>
</feature>
<feature type="domain" description="Transketolase-like pyrimidine-binding" evidence="19">
    <location>
        <begin position="355"/>
        <end position="526"/>
    </location>
</feature>
<gene>
    <name evidence="20" type="primary">tkt</name>
    <name evidence="20" type="ORF">EAH77_14735</name>
</gene>
<feature type="binding site" evidence="15">
    <location>
        <position position="261"/>
    </location>
    <ligand>
        <name>thiamine diphosphate</name>
        <dbReference type="ChEBI" id="CHEBI:58937"/>
    </ligand>
</feature>
<feature type="binding site" evidence="14">
    <location>
        <position position="520"/>
    </location>
    <ligand>
        <name>substrate</name>
    </ligand>
</feature>
<keyword evidence="10 15" id="KW-0786">Thiamine pyrophosphate</keyword>
<evidence type="ECO:0000256" key="18">
    <source>
        <dbReference type="RuleBase" id="RU004996"/>
    </source>
</evidence>
<keyword evidence="7 16" id="KW-0479">Metal-binding</keyword>
<evidence type="ECO:0000256" key="15">
    <source>
        <dbReference type="PIRSR" id="PIRSR605478-3"/>
    </source>
</evidence>
<dbReference type="GO" id="GO:0009052">
    <property type="term" value="P:pentose-phosphate shunt, non-oxidative branch"/>
    <property type="evidence" value="ECO:0007669"/>
    <property type="project" value="UniProtKB-ARBA"/>
</dbReference>
<dbReference type="InterPro" id="IPR009014">
    <property type="entry name" value="Transketo_C/PFOR_II"/>
</dbReference>
<reference evidence="20 21" key="1">
    <citation type="journal article" date="2019" name="Environ. Microbiol.">
        <title>Species interactions and distinct microbial communities in high Arctic permafrost affected cryosols are associated with the CH4 and CO2 gas fluxes.</title>
        <authorList>
            <person name="Altshuler I."/>
            <person name="Hamel J."/>
            <person name="Turney S."/>
            <person name="Magnuson E."/>
            <person name="Levesque R."/>
            <person name="Greer C."/>
            <person name="Whyte L.G."/>
        </authorList>
    </citation>
    <scope>NUCLEOTIDE SEQUENCE [LARGE SCALE GENOMIC DNA]</scope>
    <source>
        <strain evidence="20 21">E4</strain>
    </source>
</reference>
<dbReference type="EC" id="2.2.1.1" evidence="5 12"/>
<evidence type="ECO:0000256" key="11">
    <source>
        <dbReference type="ARBA" id="ARBA00049473"/>
    </source>
</evidence>
<feature type="binding site" evidence="15">
    <location>
        <position position="156"/>
    </location>
    <ligand>
        <name>thiamine diphosphate</name>
        <dbReference type="ChEBI" id="CHEBI:58937"/>
    </ligand>
</feature>
<evidence type="ECO:0000256" key="5">
    <source>
        <dbReference type="ARBA" id="ARBA00013152"/>
    </source>
</evidence>
<feature type="binding site" evidence="14">
    <location>
        <position position="26"/>
    </location>
    <ligand>
        <name>substrate</name>
    </ligand>
</feature>
<feature type="binding site" evidence="14">
    <location>
        <position position="385"/>
    </location>
    <ligand>
        <name>substrate</name>
    </ligand>
</feature>
<feature type="binding site" evidence="16">
    <location>
        <position position="185"/>
    </location>
    <ligand>
        <name>Mg(2+)</name>
        <dbReference type="ChEBI" id="CHEBI:18420"/>
    </ligand>
</feature>
<dbReference type="Pfam" id="PF00456">
    <property type="entry name" value="Transketolase_N"/>
    <property type="match status" value="1"/>
</dbReference>
<comment type="cofactor">
    <cofactor evidence="2">
        <name>Co(2+)</name>
        <dbReference type="ChEBI" id="CHEBI:48828"/>
    </cofactor>
</comment>
<dbReference type="PROSITE" id="PS00801">
    <property type="entry name" value="TRANSKETOLASE_1"/>
    <property type="match status" value="1"/>
</dbReference>
<dbReference type="Gene3D" id="3.40.50.970">
    <property type="match status" value="2"/>
</dbReference>
<dbReference type="FunFam" id="3.40.50.970:FF:000003">
    <property type="entry name" value="Transketolase"/>
    <property type="match status" value="1"/>
</dbReference>
<evidence type="ECO:0000313" key="21">
    <source>
        <dbReference type="Proteomes" id="UP000317663"/>
    </source>
</evidence>
<dbReference type="SUPFAM" id="SSF52922">
    <property type="entry name" value="TK C-terminal domain-like"/>
    <property type="match status" value="1"/>
</dbReference>
<dbReference type="InterPro" id="IPR033247">
    <property type="entry name" value="Transketolase_fam"/>
</dbReference>
<dbReference type="Proteomes" id="UP000317663">
    <property type="component" value="Unassembled WGS sequence"/>
</dbReference>
<evidence type="ECO:0000256" key="9">
    <source>
        <dbReference type="ARBA" id="ARBA00022842"/>
    </source>
</evidence>
<feature type="binding site" evidence="14">
    <location>
        <position position="358"/>
    </location>
    <ligand>
        <name>substrate</name>
    </ligand>
</feature>
<dbReference type="Gene3D" id="3.40.50.920">
    <property type="match status" value="1"/>
</dbReference>
<evidence type="ECO:0000256" key="1">
    <source>
        <dbReference type="ARBA" id="ARBA00001913"/>
    </source>
</evidence>
<dbReference type="InterPro" id="IPR020826">
    <property type="entry name" value="Transketolase_BS"/>
</dbReference>
<keyword evidence="6 18" id="KW-0808">Transferase</keyword>
<keyword evidence="8 18" id="KW-0106">Calcium</keyword>
<evidence type="ECO:0000256" key="16">
    <source>
        <dbReference type="PIRSR" id="PIRSR605478-4"/>
    </source>
</evidence>
<feature type="binding site" evidence="16">
    <location>
        <position position="187"/>
    </location>
    <ligand>
        <name>Mg(2+)</name>
        <dbReference type="ChEBI" id="CHEBI:18420"/>
    </ligand>
</feature>
<dbReference type="CDD" id="cd07033">
    <property type="entry name" value="TPP_PYR_DXS_TK_like"/>
    <property type="match status" value="1"/>
</dbReference>
<evidence type="ECO:0000256" key="17">
    <source>
        <dbReference type="PIRSR" id="PIRSR605478-5"/>
    </source>
</evidence>
<dbReference type="EMBL" id="RCZD01000007">
    <property type="protein sequence ID" value="TPG60852.1"/>
    <property type="molecule type" value="Genomic_DNA"/>
</dbReference>
<evidence type="ECO:0000259" key="19">
    <source>
        <dbReference type="SMART" id="SM00861"/>
    </source>
</evidence>
<accession>A0A502GGX9</accession>